<feature type="compositionally biased region" description="Low complexity" evidence="6">
    <location>
        <begin position="504"/>
        <end position="541"/>
    </location>
</feature>
<feature type="compositionally biased region" description="Low complexity" evidence="6">
    <location>
        <begin position="376"/>
        <end position="398"/>
    </location>
</feature>
<evidence type="ECO:0008006" key="10">
    <source>
        <dbReference type="Google" id="ProtNLM"/>
    </source>
</evidence>
<keyword evidence="7" id="KW-1133">Transmembrane helix</keyword>
<feature type="compositionally biased region" description="Low complexity" evidence="6">
    <location>
        <begin position="423"/>
        <end position="445"/>
    </location>
</feature>
<dbReference type="Gene3D" id="3.90.640.10">
    <property type="entry name" value="Actin, Chain A, domain 4"/>
    <property type="match status" value="1"/>
</dbReference>
<dbReference type="PANTHER" id="PTHR42749:SF1">
    <property type="entry name" value="CELL SHAPE-DETERMINING PROTEIN MREB"/>
    <property type="match status" value="1"/>
</dbReference>
<gene>
    <name evidence="8" type="ORF">Pa4123_19000</name>
</gene>
<dbReference type="Pfam" id="PF00012">
    <property type="entry name" value="HSP70"/>
    <property type="match status" value="1"/>
</dbReference>
<sequence>MSSGFELAVDFGTSNTAAVLRGPDGRIRSVLHDGSPVLPSAVCLEPSGRLLVGKDALAAARMYPGAAEPHPKRCVDDGVILLGGHSVPVDAAIAAVLSHVVEEARRTGEPSRAVLTYPAAWGPRRKAVLAAAAARAGLPAPVLVPEPLAAAARFVHSSVHSGSGHLPVGACLLVYDFGAGTFDVSVVRRTANGFDVLGSAGLPDAGGLDVDAAVVANLGATYANRDPGLWQRLAAPSDAADQRARRQLWDDVRLAKETLSRASSAVVHVPGIEVDAPIGREQLDRLAMPVLERTITSARATMLDAGLTAGQLGGVLLVGGSSRIPLVATLLHRTFGVPPTVFEQPELVVAEGALAAADAVLAAPPPGPQPQPNLHAGPAAPRAATVAPPNSRPTGPLAAAPPPDAGWGPAAATPAGATPPDPQAVQGAAAAYTTAPPNGSAGSETASAGARRRLVTSAPILIAAAVVLVLALGAVAAKVIGIGDGEDGKGSRIGSGPGGGEWAGVGDVVSGSPVPGTSGTATPSTAASGTPKPSTTVTAPSSGGGSTGGGSTGGGSTGGGSTTETSAPPSGDDTKESTIKCTSYQKITLTRVEGSGTRTPTFEIRGCIWKNNSQVSFAHDYRMDTARKTAYTFYPVGMYKCDAELLENLGHRSGSGTVAYDDGDITGGGIKRGQAASYHAQGEFSVTVTDGDGTKWSTNGKTVTLRTLCLSD</sequence>
<feature type="compositionally biased region" description="Gly residues" evidence="6">
    <location>
        <begin position="542"/>
        <end position="561"/>
    </location>
</feature>
<proteinExistence type="inferred from homology"/>
<keyword evidence="9" id="KW-1185">Reference proteome</keyword>
<reference evidence="8" key="1">
    <citation type="submission" date="2022-12" db="EMBL/GenBank/DDBJ databases">
        <title>New Phytohabitans aurantiacus sp. RD004123 nov., an actinomycete isolated from soil.</title>
        <authorList>
            <person name="Triningsih D.W."/>
            <person name="Harunari E."/>
            <person name="Igarashi Y."/>
        </authorList>
    </citation>
    <scope>NUCLEOTIDE SEQUENCE</scope>
    <source>
        <strain evidence="8">RD004123</strain>
    </source>
</reference>
<dbReference type="EMBL" id="BSDI01000007">
    <property type="protein sequence ID" value="GLH96626.1"/>
    <property type="molecule type" value="Genomic_DNA"/>
</dbReference>
<feature type="compositionally biased region" description="Low complexity" evidence="6">
    <location>
        <begin position="405"/>
        <end position="416"/>
    </location>
</feature>
<keyword evidence="4" id="KW-0346">Stress response</keyword>
<evidence type="ECO:0000313" key="9">
    <source>
        <dbReference type="Proteomes" id="UP001144280"/>
    </source>
</evidence>
<evidence type="ECO:0000256" key="1">
    <source>
        <dbReference type="ARBA" id="ARBA00007381"/>
    </source>
</evidence>
<protein>
    <recommendedName>
        <fullName evidence="10">Hsp70 protein</fullName>
    </recommendedName>
</protein>
<dbReference type="PANTHER" id="PTHR42749">
    <property type="entry name" value="CELL SHAPE-DETERMINING PROTEIN MREB"/>
    <property type="match status" value="1"/>
</dbReference>
<evidence type="ECO:0000256" key="5">
    <source>
        <dbReference type="ARBA" id="ARBA00023186"/>
    </source>
</evidence>
<feature type="compositionally biased region" description="Gly residues" evidence="6">
    <location>
        <begin position="491"/>
        <end position="503"/>
    </location>
</feature>
<keyword evidence="7" id="KW-0812">Transmembrane</keyword>
<comment type="caution">
    <text evidence="8">The sequence shown here is derived from an EMBL/GenBank/DDBJ whole genome shotgun (WGS) entry which is preliminary data.</text>
</comment>
<keyword evidence="2" id="KW-0547">Nucleotide-binding</keyword>
<dbReference type="Proteomes" id="UP001144280">
    <property type="component" value="Unassembled WGS sequence"/>
</dbReference>
<dbReference type="Gene3D" id="3.30.420.40">
    <property type="match status" value="2"/>
</dbReference>
<evidence type="ECO:0000256" key="6">
    <source>
        <dbReference type="SAM" id="MobiDB-lite"/>
    </source>
</evidence>
<keyword evidence="5" id="KW-0143">Chaperone</keyword>
<comment type="similarity">
    <text evidence="1">Belongs to the heat shock protein 70 family.</text>
</comment>
<dbReference type="SUPFAM" id="SSF53067">
    <property type="entry name" value="Actin-like ATPase domain"/>
    <property type="match status" value="2"/>
</dbReference>
<dbReference type="InterPro" id="IPR043129">
    <property type="entry name" value="ATPase_NBD"/>
</dbReference>
<evidence type="ECO:0000256" key="7">
    <source>
        <dbReference type="SAM" id="Phobius"/>
    </source>
</evidence>
<dbReference type="InterPro" id="IPR013126">
    <property type="entry name" value="Hsp_70_fam"/>
</dbReference>
<evidence type="ECO:0000313" key="8">
    <source>
        <dbReference type="EMBL" id="GLH96626.1"/>
    </source>
</evidence>
<dbReference type="PROSITE" id="PS01036">
    <property type="entry name" value="HSP70_3"/>
    <property type="match status" value="1"/>
</dbReference>
<keyword evidence="3" id="KW-0067">ATP-binding</keyword>
<evidence type="ECO:0000256" key="4">
    <source>
        <dbReference type="ARBA" id="ARBA00023016"/>
    </source>
</evidence>
<dbReference type="InterPro" id="IPR018181">
    <property type="entry name" value="Heat_shock_70_CS"/>
</dbReference>
<feature type="region of interest" description="Disordered" evidence="6">
    <location>
        <begin position="482"/>
        <end position="579"/>
    </location>
</feature>
<keyword evidence="7" id="KW-0472">Membrane</keyword>
<feature type="transmembrane region" description="Helical" evidence="7">
    <location>
        <begin position="460"/>
        <end position="482"/>
    </location>
</feature>
<feature type="compositionally biased region" description="Low complexity" evidence="6">
    <location>
        <begin position="562"/>
        <end position="571"/>
    </location>
</feature>
<accession>A0ABQ5QPP0</accession>
<name>A0ABQ5QPP0_9ACTN</name>
<evidence type="ECO:0000256" key="3">
    <source>
        <dbReference type="ARBA" id="ARBA00022840"/>
    </source>
</evidence>
<organism evidence="8 9">
    <name type="scientific">Phytohabitans aurantiacus</name>
    <dbReference type="NCBI Taxonomy" id="3016789"/>
    <lineage>
        <taxon>Bacteria</taxon>
        <taxon>Bacillati</taxon>
        <taxon>Actinomycetota</taxon>
        <taxon>Actinomycetes</taxon>
        <taxon>Micromonosporales</taxon>
        <taxon>Micromonosporaceae</taxon>
    </lineage>
</organism>
<evidence type="ECO:0000256" key="2">
    <source>
        <dbReference type="ARBA" id="ARBA00022741"/>
    </source>
</evidence>
<dbReference type="RefSeq" id="WP_281893876.1">
    <property type="nucleotide sequence ID" value="NZ_BSDI01000007.1"/>
</dbReference>
<feature type="region of interest" description="Disordered" evidence="6">
    <location>
        <begin position="361"/>
        <end position="445"/>
    </location>
</feature>
<dbReference type="PRINTS" id="PR00301">
    <property type="entry name" value="HEATSHOCK70"/>
</dbReference>